<organism evidence="17 18">
    <name type="scientific">Anaeromyxobacter diazotrophicus</name>
    <dbReference type="NCBI Taxonomy" id="2590199"/>
    <lineage>
        <taxon>Bacteria</taxon>
        <taxon>Pseudomonadati</taxon>
        <taxon>Myxococcota</taxon>
        <taxon>Myxococcia</taxon>
        <taxon>Myxococcales</taxon>
        <taxon>Cystobacterineae</taxon>
        <taxon>Anaeromyxobacteraceae</taxon>
        <taxon>Anaeromyxobacter</taxon>
    </lineage>
</organism>
<evidence type="ECO:0000256" key="14">
    <source>
        <dbReference type="PROSITE-ProRule" id="PRU00391"/>
    </source>
</evidence>
<dbReference type="SUPFAM" id="SSF81624">
    <property type="entry name" value="N-terminal domain of MutM-like DNA repair proteins"/>
    <property type="match status" value="1"/>
</dbReference>
<keyword evidence="5" id="KW-0227">DNA damage</keyword>
<keyword evidence="6 14" id="KW-0863">Zinc-finger</keyword>
<dbReference type="GO" id="GO:0003906">
    <property type="term" value="F:DNA-(apurinic or apyrimidinic site) endonuclease activity"/>
    <property type="evidence" value="ECO:0007669"/>
    <property type="project" value="InterPro"/>
</dbReference>
<evidence type="ECO:0000259" key="15">
    <source>
        <dbReference type="PROSITE" id="PS51066"/>
    </source>
</evidence>
<dbReference type="InterPro" id="IPR015886">
    <property type="entry name" value="H2TH_FPG"/>
</dbReference>
<dbReference type="CDD" id="cd08973">
    <property type="entry name" value="BaFpgNei_N_1"/>
    <property type="match status" value="1"/>
</dbReference>
<dbReference type="InterPro" id="IPR012319">
    <property type="entry name" value="FPG_cat"/>
</dbReference>
<sequence>MPELPDLESYAEALRERVLGEPLAAVRLASPFLLRTAEPPLRAVEGRRVREVRRVGKRLVLALDGELFLALHLMIAGRLRWIDAGGKRPARAGAPLATFEFPRGTLLLTEAGTKRRAALHLLQGEAALAALDRGGAEPLALDRTAFAAVLRRENHTLKRALTDPRLFSGIGNAYSDEILHRARLSPVKLTSRLAEDEVGRLHDAARAVLGEWTARLRAERRGGFPEQVTAFRPEFAVHGRHRQPCPVCGAPVQRIVHAEHETNYCPRCQTGGQILSDRSLARLLKEDWPRTLEELESRPGLGLRSGPPPAGG</sequence>
<evidence type="ECO:0000256" key="5">
    <source>
        <dbReference type="ARBA" id="ARBA00022763"/>
    </source>
</evidence>
<dbReference type="AlphaFoldDB" id="A0A7I9VHD5"/>
<keyword evidence="10" id="KW-0234">DNA repair</keyword>
<dbReference type="EMBL" id="BJTG01000001">
    <property type="protein sequence ID" value="GEJ55755.1"/>
    <property type="molecule type" value="Genomic_DNA"/>
</dbReference>
<comment type="similarity">
    <text evidence="3">Belongs to the FPG family.</text>
</comment>
<dbReference type="Pfam" id="PF06827">
    <property type="entry name" value="zf-FPG_IleRS"/>
    <property type="match status" value="1"/>
</dbReference>
<dbReference type="GO" id="GO:0006284">
    <property type="term" value="P:base-excision repair"/>
    <property type="evidence" value="ECO:0007669"/>
    <property type="project" value="InterPro"/>
</dbReference>
<dbReference type="PROSITE" id="PS51066">
    <property type="entry name" value="ZF_FPG_2"/>
    <property type="match status" value="1"/>
</dbReference>
<dbReference type="InterPro" id="IPR010663">
    <property type="entry name" value="Znf_FPG/IleRS"/>
</dbReference>
<comment type="caution">
    <text evidence="17">The sequence shown here is derived from an EMBL/GenBank/DDBJ whole genome shotgun (WGS) entry which is preliminary data.</text>
</comment>
<reference evidence="18" key="1">
    <citation type="journal article" date="2020" name="Appl. Environ. Microbiol.">
        <title>Diazotrophic Anaeromyxobacter Isolates from Soils.</title>
        <authorList>
            <person name="Masuda Y."/>
            <person name="Yamanaka H."/>
            <person name="Xu Z.X."/>
            <person name="Shiratori Y."/>
            <person name="Aono T."/>
            <person name="Amachi S."/>
            <person name="Senoo K."/>
            <person name="Itoh H."/>
        </authorList>
    </citation>
    <scope>NUCLEOTIDE SEQUENCE [LARGE SCALE GENOMIC DNA]</scope>
    <source>
        <strain evidence="18">R267</strain>
    </source>
</reference>
<dbReference type="InterPro" id="IPR000214">
    <property type="entry name" value="Znf_DNA_glyclase/AP_lyase"/>
</dbReference>
<dbReference type="Proteomes" id="UP000503640">
    <property type="component" value="Unassembled WGS sequence"/>
</dbReference>
<dbReference type="GO" id="GO:0003684">
    <property type="term" value="F:damaged DNA binding"/>
    <property type="evidence" value="ECO:0007669"/>
    <property type="project" value="InterPro"/>
</dbReference>
<evidence type="ECO:0000256" key="11">
    <source>
        <dbReference type="ARBA" id="ARBA00023239"/>
    </source>
</evidence>
<evidence type="ECO:0000313" key="17">
    <source>
        <dbReference type="EMBL" id="GEJ55755.1"/>
    </source>
</evidence>
<evidence type="ECO:0000256" key="3">
    <source>
        <dbReference type="ARBA" id="ARBA00009409"/>
    </source>
</evidence>
<dbReference type="Gene3D" id="1.10.8.50">
    <property type="match status" value="1"/>
</dbReference>
<keyword evidence="18" id="KW-1185">Reference proteome</keyword>
<name>A0A7I9VHD5_9BACT</name>
<dbReference type="SMART" id="SM01232">
    <property type="entry name" value="H2TH"/>
    <property type="match status" value="1"/>
</dbReference>
<dbReference type="Pfam" id="PF06831">
    <property type="entry name" value="H2TH"/>
    <property type="match status" value="1"/>
</dbReference>
<keyword evidence="7" id="KW-0378">Hydrolase</keyword>
<dbReference type="PANTHER" id="PTHR22993">
    <property type="entry name" value="FORMAMIDOPYRIMIDINE-DNA GLYCOSYLASE"/>
    <property type="match status" value="1"/>
</dbReference>
<dbReference type="Gene3D" id="3.20.190.10">
    <property type="entry name" value="MutM-like, N-terminal"/>
    <property type="match status" value="1"/>
</dbReference>
<keyword evidence="11" id="KW-0456">Lyase</keyword>
<dbReference type="GO" id="GO:0016829">
    <property type="term" value="F:lyase activity"/>
    <property type="evidence" value="ECO:0007669"/>
    <property type="project" value="UniProtKB-KW"/>
</dbReference>
<dbReference type="GO" id="GO:0034039">
    <property type="term" value="F:8-oxo-7,8-dihydroguanine DNA N-glycosylase activity"/>
    <property type="evidence" value="ECO:0007669"/>
    <property type="project" value="TreeGrafter"/>
</dbReference>
<evidence type="ECO:0000256" key="1">
    <source>
        <dbReference type="ARBA" id="ARBA00001668"/>
    </source>
</evidence>
<keyword evidence="4" id="KW-0479">Metal-binding</keyword>
<evidence type="ECO:0000256" key="13">
    <source>
        <dbReference type="ARBA" id="ARBA00023295"/>
    </source>
</evidence>
<feature type="domain" description="Formamidopyrimidine-DNA glycosylase catalytic" evidence="16">
    <location>
        <begin position="2"/>
        <end position="168"/>
    </location>
</feature>
<dbReference type="InterPro" id="IPR035937">
    <property type="entry name" value="FPG_N"/>
</dbReference>
<gene>
    <name evidence="17" type="ORF">AMYX_04960</name>
</gene>
<feature type="domain" description="FPG-type" evidence="15">
    <location>
        <begin position="236"/>
        <end position="270"/>
    </location>
</feature>
<protein>
    <submittedName>
        <fullName evidence="17">Formamidopyrimidine-DNA glycosylase</fullName>
    </submittedName>
</protein>
<evidence type="ECO:0000256" key="8">
    <source>
        <dbReference type="ARBA" id="ARBA00022833"/>
    </source>
</evidence>
<dbReference type="GO" id="GO:0008270">
    <property type="term" value="F:zinc ion binding"/>
    <property type="evidence" value="ECO:0007669"/>
    <property type="project" value="UniProtKB-KW"/>
</dbReference>
<comment type="catalytic activity">
    <reaction evidence="1">
        <text>Hydrolysis of DNA containing ring-opened 7-methylguanine residues, releasing 2,6-diamino-4-hydroxy-5-(N-methyl)formamidopyrimidine.</text>
        <dbReference type="EC" id="3.2.2.23"/>
    </reaction>
</comment>
<dbReference type="RefSeq" id="WP_176062554.1">
    <property type="nucleotide sequence ID" value="NZ_BJTG01000001.1"/>
</dbReference>
<proteinExistence type="inferred from homology"/>
<dbReference type="SMART" id="SM00898">
    <property type="entry name" value="Fapy_DNA_glyco"/>
    <property type="match status" value="1"/>
</dbReference>
<evidence type="ECO:0000313" key="18">
    <source>
        <dbReference type="Proteomes" id="UP000503640"/>
    </source>
</evidence>
<evidence type="ECO:0000256" key="4">
    <source>
        <dbReference type="ARBA" id="ARBA00022723"/>
    </source>
</evidence>
<dbReference type="SUPFAM" id="SSF46946">
    <property type="entry name" value="S13-like H2TH domain"/>
    <property type="match status" value="1"/>
</dbReference>
<evidence type="ECO:0000259" key="16">
    <source>
        <dbReference type="PROSITE" id="PS51068"/>
    </source>
</evidence>
<comment type="cofactor">
    <cofactor evidence="2">
        <name>Zn(2+)</name>
        <dbReference type="ChEBI" id="CHEBI:29105"/>
    </cofactor>
</comment>
<evidence type="ECO:0000256" key="7">
    <source>
        <dbReference type="ARBA" id="ARBA00022801"/>
    </source>
</evidence>
<keyword evidence="13" id="KW-0326">Glycosidase</keyword>
<evidence type="ECO:0000256" key="9">
    <source>
        <dbReference type="ARBA" id="ARBA00023125"/>
    </source>
</evidence>
<dbReference type="PANTHER" id="PTHR22993:SF9">
    <property type="entry name" value="FORMAMIDOPYRIMIDINE-DNA GLYCOSYLASE"/>
    <property type="match status" value="1"/>
</dbReference>
<evidence type="ECO:0000256" key="10">
    <source>
        <dbReference type="ARBA" id="ARBA00023204"/>
    </source>
</evidence>
<evidence type="ECO:0000256" key="12">
    <source>
        <dbReference type="ARBA" id="ARBA00023268"/>
    </source>
</evidence>
<evidence type="ECO:0000256" key="6">
    <source>
        <dbReference type="ARBA" id="ARBA00022771"/>
    </source>
</evidence>
<dbReference type="SUPFAM" id="SSF57716">
    <property type="entry name" value="Glucocorticoid receptor-like (DNA-binding domain)"/>
    <property type="match status" value="1"/>
</dbReference>
<dbReference type="Pfam" id="PF01149">
    <property type="entry name" value="Fapy_DNA_glyco"/>
    <property type="match status" value="1"/>
</dbReference>
<keyword evidence="9" id="KW-0238">DNA-binding</keyword>
<accession>A0A7I9VHD5</accession>
<dbReference type="PROSITE" id="PS51068">
    <property type="entry name" value="FPG_CAT"/>
    <property type="match status" value="1"/>
</dbReference>
<keyword evidence="12" id="KW-0511">Multifunctional enzyme</keyword>
<evidence type="ECO:0000256" key="2">
    <source>
        <dbReference type="ARBA" id="ARBA00001947"/>
    </source>
</evidence>
<dbReference type="InterPro" id="IPR010979">
    <property type="entry name" value="Ribosomal_uS13-like_H2TH"/>
</dbReference>
<keyword evidence="8" id="KW-0862">Zinc</keyword>